<proteinExistence type="predicted"/>
<dbReference type="STRING" id="1365484.W6QLN6"/>
<organism evidence="1 2">
    <name type="scientific">Penicillium roqueforti (strain FM164)</name>
    <dbReference type="NCBI Taxonomy" id="1365484"/>
    <lineage>
        <taxon>Eukaryota</taxon>
        <taxon>Fungi</taxon>
        <taxon>Dikarya</taxon>
        <taxon>Ascomycota</taxon>
        <taxon>Pezizomycotina</taxon>
        <taxon>Eurotiomycetes</taxon>
        <taxon>Eurotiomycetidae</taxon>
        <taxon>Eurotiales</taxon>
        <taxon>Aspergillaceae</taxon>
        <taxon>Penicillium</taxon>
    </lineage>
</organism>
<dbReference type="Proteomes" id="UP000030686">
    <property type="component" value="Unassembled WGS sequence"/>
</dbReference>
<protein>
    <submittedName>
        <fullName evidence="1">Genomic scaffold, ProqFM164S04</fullName>
    </submittedName>
</protein>
<evidence type="ECO:0000313" key="1">
    <source>
        <dbReference type="EMBL" id="CDM35129.1"/>
    </source>
</evidence>
<accession>W6QLN6</accession>
<sequence length="114" mass="12774">MTDIALAEPYRPLGYRHEMTSPLPSFDLSSALYGMTGVRPVNRNLAWSEVTRQFAQKFAGRSKGSIQVYWSTTLKKQRRSLADATFAVSDLAKRLTGQSRGKYSCWSQGQSAYS</sequence>
<dbReference type="EMBL" id="HG792018">
    <property type="protein sequence ID" value="CDM35129.1"/>
    <property type="molecule type" value="Genomic_DNA"/>
</dbReference>
<reference evidence="1" key="1">
    <citation type="journal article" date="2014" name="Nat. Commun.">
        <title>Multiple recent horizontal transfers of a large genomic region in cheese making fungi.</title>
        <authorList>
            <person name="Cheeseman K."/>
            <person name="Ropars J."/>
            <person name="Renault P."/>
            <person name="Dupont J."/>
            <person name="Gouzy J."/>
            <person name="Branca A."/>
            <person name="Abraham A.L."/>
            <person name="Ceppi M."/>
            <person name="Conseiller E."/>
            <person name="Debuchy R."/>
            <person name="Malagnac F."/>
            <person name="Goarin A."/>
            <person name="Silar P."/>
            <person name="Lacoste S."/>
            <person name="Sallet E."/>
            <person name="Bensimon A."/>
            <person name="Giraud T."/>
            <person name="Brygoo Y."/>
        </authorList>
    </citation>
    <scope>NUCLEOTIDE SEQUENCE [LARGE SCALE GENOMIC DNA]</scope>
    <source>
        <strain evidence="1">FM164</strain>
    </source>
</reference>
<name>W6QLN6_PENRF</name>
<dbReference type="AlphaFoldDB" id="W6QLN6"/>
<dbReference type="OrthoDB" id="2143914at2759"/>
<gene>
    <name evidence="1" type="ORF">PROQFM164_S04g000010</name>
</gene>
<keyword evidence="2" id="KW-1185">Reference proteome</keyword>
<evidence type="ECO:0000313" key="2">
    <source>
        <dbReference type="Proteomes" id="UP000030686"/>
    </source>
</evidence>